<dbReference type="Gene3D" id="1.20.1070.10">
    <property type="entry name" value="Rhodopsin 7-helix transmembrane proteins"/>
    <property type="match status" value="1"/>
</dbReference>
<dbReference type="InterPro" id="IPR017452">
    <property type="entry name" value="GPCR_Rhodpsn_7TM"/>
</dbReference>
<feature type="transmembrane region" description="Helical" evidence="5">
    <location>
        <begin position="168"/>
        <end position="188"/>
    </location>
</feature>
<organism evidence="7 8">
    <name type="scientific">Ambispora leptoticha</name>
    <dbReference type="NCBI Taxonomy" id="144679"/>
    <lineage>
        <taxon>Eukaryota</taxon>
        <taxon>Fungi</taxon>
        <taxon>Fungi incertae sedis</taxon>
        <taxon>Mucoromycota</taxon>
        <taxon>Glomeromycotina</taxon>
        <taxon>Glomeromycetes</taxon>
        <taxon>Archaeosporales</taxon>
        <taxon>Ambisporaceae</taxon>
        <taxon>Ambispora</taxon>
    </lineage>
</organism>
<dbReference type="PROSITE" id="PS50262">
    <property type="entry name" value="G_PROTEIN_RECEP_F1_2"/>
    <property type="match status" value="1"/>
</dbReference>
<dbReference type="SUPFAM" id="SSF81321">
    <property type="entry name" value="Family A G protein-coupled receptor-like"/>
    <property type="match status" value="1"/>
</dbReference>
<feature type="transmembrane region" description="Helical" evidence="5">
    <location>
        <begin position="12"/>
        <end position="28"/>
    </location>
</feature>
<comment type="subcellular location">
    <subcellularLocation>
        <location evidence="1">Membrane</location>
    </subcellularLocation>
</comment>
<keyword evidence="2 5" id="KW-0812">Transmembrane</keyword>
<dbReference type="EMBL" id="CAJVPS010000254">
    <property type="protein sequence ID" value="CAG8469962.1"/>
    <property type="molecule type" value="Genomic_DNA"/>
</dbReference>
<reference evidence="7" key="1">
    <citation type="submission" date="2021-06" db="EMBL/GenBank/DDBJ databases">
        <authorList>
            <person name="Kallberg Y."/>
            <person name="Tangrot J."/>
            <person name="Rosling A."/>
        </authorList>
    </citation>
    <scope>NUCLEOTIDE SEQUENCE</scope>
    <source>
        <strain evidence="7">FL130A</strain>
    </source>
</reference>
<name>A0A9N8VZM6_9GLOM</name>
<evidence type="ECO:0000256" key="2">
    <source>
        <dbReference type="ARBA" id="ARBA00022692"/>
    </source>
</evidence>
<evidence type="ECO:0000259" key="6">
    <source>
        <dbReference type="PROSITE" id="PS50262"/>
    </source>
</evidence>
<gene>
    <name evidence="7" type="ORF">ALEPTO_LOCUS1963</name>
</gene>
<feature type="transmembrane region" description="Helical" evidence="5">
    <location>
        <begin position="134"/>
        <end position="156"/>
    </location>
</feature>
<keyword evidence="4 5" id="KW-0472">Membrane</keyword>
<protein>
    <submittedName>
        <fullName evidence="7">11241_t:CDS:1</fullName>
    </submittedName>
</protein>
<dbReference type="AlphaFoldDB" id="A0A9N8VZM6"/>
<proteinExistence type="predicted"/>
<dbReference type="OrthoDB" id="2439240at2759"/>
<feature type="transmembrane region" description="Helical" evidence="5">
    <location>
        <begin position="40"/>
        <end position="59"/>
    </location>
</feature>
<dbReference type="GO" id="GO:0016020">
    <property type="term" value="C:membrane"/>
    <property type="evidence" value="ECO:0007669"/>
    <property type="project" value="UniProtKB-SubCell"/>
</dbReference>
<keyword evidence="3 5" id="KW-1133">Transmembrane helix</keyword>
<keyword evidence="8" id="KW-1185">Reference proteome</keyword>
<accession>A0A9N8VZM6</accession>
<evidence type="ECO:0000313" key="8">
    <source>
        <dbReference type="Proteomes" id="UP000789508"/>
    </source>
</evidence>
<feature type="domain" description="G-protein coupled receptors family 1 profile" evidence="6">
    <location>
        <begin position="1"/>
        <end position="189"/>
    </location>
</feature>
<evidence type="ECO:0000256" key="1">
    <source>
        <dbReference type="ARBA" id="ARBA00004370"/>
    </source>
</evidence>
<feature type="transmembrane region" description="Helical" evidence="5">
    <location>
        <begin position="79"/>
        <end position="102"/>
    </location>
</feature>
<evidence type="ECO:0000256" key="4">
    <source>
        <dbReference type="ARBA" id="ARBA00023136"/>
    </source>
</evidence>
<evidence type="ECO:0000256" key="3">
    <source>
        <dbReference type="ARBA" id="ARBA00022989"/>
    </source>
</evidence>
<dbReference type="Proteomes" id="UP000789508">
    <property type="component" value="Unassembled WGS sequence"/>
</dbReference>
<comment type="caution">
    <text evidence="7">The sequence shown here is derived from an EMBL/GenBank/DDBJ whole genome shotgun (WGS) entry which is preliminary data.</text>
</comment>
<sequence length="247" mass="28316">MAIVQDIGYGYSNFLYMIISIATYLEVARRIHVNFGRYDYRLFLMMTVLTFLSVFPKVMLTTYGPHLYWCAEKNSLTNFLSIMITVGIPILTTIICFIRIRISLAKRRFIRLNNADLVGDRTVKTEEEIIIGKVARYVLVFVLQYIPMLVFAILVFIRRSHQTQTWSYVLLIFGFSCGGIGNAINFILSERLKTTEVKITDPDFSLEILSIKTSPPPDISSPALIRLKHESILEIDQDIAGFPTNLR</sequence>
<evidence type="ECO:0000313" key="7">
    <source>
        <dbReference type="EMBL" id="CAG8469962.1"/>
    </source>
</evidence>
<evidence type="ECO:0000256" key="5">
    <source>
        <dbReference type="SAM" id="Phobius"/>
    </source>
</evidence>